<feature type="domain" description="CBM2" evidence="2">
    <location>
        <begin position="24"/>
        <end position="61"/>
    </location>
</feature>
<feature type="signal peptide" evidence="1">
    <location>
        <begin position="1"/>
        <end position="20"/>
    </location>
</feature>
<reference evidence="4" key="1">
    <citation type="journal article" date="2019" name="Int. J. Syst. Evol. Microbiol.">
        <title>The Global Catalogue of Microorganisms (GCM) 10K type strain sequencing project: providing services to taxonomists for standard genome sequencing and annotation.</title>
        <authorList>
            <consortium name="The Broad Institute Genomics Platform"/>
            <consortium name="The Broad Institute Genome Sequencing Center for Infectious Disease"/>
            <person name="Wu L."/>
            <person name="Ma J."/>
        </authorList>
    </citation>
    <scope>NUCLEOTIDE SEQUENCE [LARGE SCALE GENOMIC DNA]</scope>
    <source>
        <strain evidence="4">CGMCC 4.7405</strain>
    </source>
</reference>
<dbReference type="InterPro" id="IPR008965">
    <property type="entry name" value="CBM2/CBM3_carb-bd_dom_sf"/>
</dbReference>
<dbReference type="InterPro" id="IPR012291">
    <property type="entry name" value="CBM2_carb-bd_dom_sf"/>
</dbReference>
<name>A0ABV8BXK4_9PSEU</name>
<protein>
    <submittedName>
        <fullName evidence="3">Cellulose binding domain-containing protein</fullName>
    </submittedName>
</protein>
<dbReference type="Proteomes" id="UP001595690">
    <property type="component" value="Unassembled WGS sequence"/>
</dbReference>
<comment type="caution">
    <text evidence="3">The sequence shown here is derived from an EMBL/GenBank/DDBJ whole genome shotgun (WGS) entry which is preliminary data.</text>
</comment>
<proteinExistence type="predicted"/>
<keyword evidence="4" id="KW-1185">Reference proteome</keyword>
<evidence type="ECO:0000259" key="2">
    <source>
        <dbReference type="Pfam" id="PF00553"/>
    </source>
</evidence>
<dbReference type="RefSeq" id="WP_382375861.1">
    <property type="nucleotide sequence ID" value="NZ_JBHRZI010000018.1"/>
</dbReference>
<dbReference type="SUPFAM" id="SSF49384">
    <property type="entry name" value="Carbohydrate-binding domain"/>
    <property type="match status" value="1"/>
</dbReference>
<dbReference type="EMBL" id="JBHRZI010000018">
    <property type="protein sequence ID" value="MFC3894455.1"/>
    <property type="molecule type" value="Genomic_DNA"/>
</dbReference>
<evidence type="ECO:0000256" key="1">
    <source>
        <dbReference type="SAM" id="SignalP"/>
    </source>
</evidence>
<dbReference type="Gene3D" id="2.60.40.290">
    <property type="match status" value="1"/>
</dbReference>
<dbReference type="InterPro" id="IPR001919">
    <property type="entry name" value="CBD2"/>
</dbReference>
<accession>A0ABV8BXK4</accession>
<organism evidence="3 4">
    <name type="scientific">Lentzea rhizosphaerae</name>
    <dbReference type="NCBI Taxonomy" id="2041025"/>
    <lineage>
        <taxon>Bacteria</taxon>
        <taxon>Bacillati</taxon>
        <taxon>Actinomycetota</taxon>
        <taxon>Actinomycetes</taxon>
        <taxon>Pseudonocardiales</taxon>
        <taxon>Pseudonocardiaceae</taxon>
        <taxon>Lentzea</taxon>
    </lineage>
</organism>
<gene>
    <name evidence="3" type="ORF">ACFOWZ_23495</name>
</gene>
<sequence>MLAALSVGTLVPIGSQSASAAPPCVVTYQPNVWASGFTANVAVTNNGAPVTAWTATWTCTGSHHG</sequence>
<dbReference type="Pfam" id="PF00553">
    <property type="entry name" value="CBM_2"/>
    <property type="match status" value="1"/>
</dbReference>
<evidence type="ECO:0000313" key="3">
    <source>
        <dbReference type="EMBL" id="MFC3894455.1"/>
    </source>
</evidence>
<evidence type="ECO:0000313" key="4">
    <source>
        <dbReference type="Proteomes" id="UP001595690"/>
    </source>
</evidence>
<feature type="chain" id="PRO_5046909951" evidence="1">
    <location>
        <begin position="21"/>
        <end position="65"/>
    </location>
</feature>
<keyword evidence="1" id="KW-0732">Signal</keyword>